<dbReference type="SUPFAM" id="SSF52402">
    <property type="entry name" value="Adenine nucleotide alpha hydrolases-like"/>
    <property type="match status" value="2"/>
</dbReference>
<gene>
    <name evidence="3" type="ORF">SAMN05421820_10468</name>
</gene>
<evidence type="ECO:0000313" key="3">
    <source>
        <dbReference type="EMBL" id="SDM55211.1"/>
    </source>
</evidence>
<dbReference type="PANTHER" id="PTHR46268:SF22">
    <property type="entry name" value="SENSOR PROTEIN KDPD-RELATED"/>
    <property type="match status" value="1"/>
</dbReference>
<feature type="domain" description="UspA" evidence="2">
    <location>
        <begin position="154"/>
        <end position="282"/>
    </location>
</feature>
<reference evidence="4" key="1">
    <citation type="submission" date="2016-10" db="EMBL/GenBank/DDBJ databases">
        <authorList>
            <person name="Varghese N."/>
            <person name="Submissions S."/>
        </authorList>
    </citation>
    <scope>NUCLEOTIDE SEQUENCE [LARGE SCALE GENOMIC DNA]</scope>
    <source>
        <strain evidence="4">DSM 19110</strain>
    </source>
</reference>
<organism evidence="3 4">
    <name type="scientific">Pedobacter steynii</name>
    <dbReference type="NCBI Taxonomy" id="430522"/>
    <lineage>
        <taxon>Bacteria</taxon>
        <taxon>Pseudomonadati</taxon>
        <taxon>Bacteroidota</taxon>
        <taxon>Sphingobacteriia</taxon>
        <taxon>Sphingobacteriales</taxon>
        <taxon>Sphingobacteriaceae</taxon>
        <taxon>Pedobacter</taxon>
    </lineage>
</organism>
<dbReference type="InterPro" id="IPR006016">
    <property type="entry name" value="UspA"/>
</dbReference>
<sequence>MKTIVLLTDFSESGNHAVEYGYHLAKFLQLDVLLCNAIFVPVPVAEAGGFVWSMNGFEGLIEDSNEELKRLKKHFEHTDHSSGFHPQISCVNQTGRLTDVLENVMGICEVEMIVMGTHRKGMGHFLLENNTRNMINAATCPLLLVPPVASLSKIRKIAYATDFSYPEQDAKAIGQLVPLASAFGAEILATKVHTLHEERADHRNGVNTILAKVKARTGYPDIFYRPVENEQVGIGLSLCCEAEAVDLLVMVHRSHDFVDVILKGSDTQKMAKHTTIPLLVLPDGDKT</sequence>
<dbReference type="InterPro" id="IPR006015">
    <property type="entry name" value="Universal_stress_UspA"/>
</dbReference>
<keyword evidence="4" id="KW-1185">Reference proteome</keyword>
<dbReference type="CDD" id="cd00293">
    <property type="entry name" value="USP-like"/>
    <property type="match status" value="2"/>
</dbReference>
<comment type="similarity">
    <text evidence="1">Belongs to the universal stress protein A family.</text>
</comment>
<accession>A0A1G9U5M1</accession>
<dbReference type="AlphaFoldDB" id="A0A1G9U5M1"/>
<evidence type="ECO:0000313" key="4">
    <source>
        <dbReference type="Proteomes" id="UP000183200"/>
    </source>
</evidence>
<dbReference type="Proteomes" id="UP000183200">
    <property type="component" value="Unassembled WGS sequence"/>
</dbReference>
<name>A0A1G9U5M1_9SPHI</name>
<dbReference type="OrthoDB" id="9788959at2"/>
<dbReference type="EMBL" id="FNGY01000004">
    <property type="protein sequence ID" value="SDM55211.1"/>
    <property type="molecule type" value="Genomic_DNA"/>
</dbReference>
<dbReference type="PRINTS" id="PR01438">
    <property type="entry name" value="UNVRSLSTRESS"/>
</dbReference>
<dbReference type="PANTHER" id="PTHR46268">
    <property type="entry name" value="STRESS RESPONSE PROTEIN NHAX"/>
    <property type="match status" value="1"/>
</dbReference>
<protein>
    <submittedName>
        <fullName evidence="3">Nucleotide-binding universal stress protein, UspA family</fullName>
    </submittedName>
</protein>
<dbReference type="RefSeq" id="WP_074607135.1">
    <property type="nucleotide sequence ID" value="NZ_FNGY01000004.1"/>
</dbReference>
<dbReference type="Gene3D" id="3.40.50.12370">
    <property type="match status" value="1"/>
</dbReference>
<evidence type="ECO:0000256" key="1">
    <source>
        <dbReference type="ARBA" id="ARBA00008791"/>
    </source>
</evidence>
<evidence type="ECO:0000259" key="2">
    <source>
        <dbReference type="Pfam" id="PF00582"/>
    </source>
</evidence>
<dbReference type="Pfam" id="PF00582">
    <property type="entry name" value="Usp"/>
    <property type="match status" value="2"/>
</dbReference>
<proteinExistence type="inferred from homology"/>
<feature type="domain" description="UspA" evidence="2">
    <location>
        <begin position="1"/>
        <end position="146"/>
    </location>
</feature>